<organism evidence="1 2">
    <name type="scientific">Tagetes erecta</name>
    <name type="common">African marigold</name>
    <dbReference type="NCBI Taxonomy" id="13708"/>
    <lineage>
        <taxon>Eukaryota</taxon>
        <taxon>Viridiplantae</taxon>
        <taxon>Streptophyta</taxon>
        <taxon>Embryophyta</taxon>
        <taxon>Tracheophyta</taxon>
        <taxon>Spermatophyta</taxon>
        <taxon>Magnoliopsida</taxon>
        <taxon>eudicotyledons</taxon>
        <taxon>Gunneridae</taxon>
        <taxon>Pentapetalae</taxon>
        <taxon>asterids</taxon>
        <taxon>campanulids</taxon>
        <taxon>Asterales</taxon>
        <taxon>Asteraceae</taxon>
        <taxon>Asteroideae</taxon>
        <taxon>Heliantheae alliance</taxon>
        <taxon>Tageteae</taxon>
        <taxon>Tagetes</taxon>
    </lineage>
</organism>
<keyword evidence="2" id="KW-1185">Reference proteome</keyword>
<protein>
    <submittedName>
        <fullName evidence="1">Uncharacterized protein</fullName>
    </submittedName>
</protein>
<dbReference type="Proteomes" id="UP001229421">
    <property type="component" value="Unassembled WGS sequence"/>
</dbReference>
<dbReference type="AlphaFoldDB" id="A0AAD8L344"/>
<reference evidence="1" key="1">
    <citation type="journal article" date="2023" name="bioRxiv">
        <title>Improved chromosome-level genome assembly for marigold (Tagetes erecta).</title>
        <authorList>
            <person name="Jiang F."/>
            <person name="Yuan L."/>
            <person name="Wang S."/>
            <person name="Wang H."/>
            <person name="Xu D."/>
            <person name="Wang A."/>
            <person name="Fan W."/>
        </authorList>
    </citation>
    <scope>NUCLEOTIDE SEQUENCE</scope>
    <source>
        <strain evidence="1">WSJ</strain>
        <tissue evidence="1">Leaf</tissue>
    </source>
</reference>
<sequence length="200" mass="23154">MFVFRSITVLGSKWRTKDNPFRCFVNLGLRVIGQPVVLKLLVPLTSLEQEFGASVVNRKISVELLKKRLESIGDRDDESFSCYILYRALLFPSANRKVDSRSIKRLVSDSVRPQTVWFTSEWSKNRQNDSDSVRLQTVSDWSKICIWVKGEASSSSYLLHVESRGRRNERGHSDEEIQENRVVKEQKRYSILELQIKGSL</sequence>
<gene>
    <name evidence="1" type="ORF">QVD17_08773</name>
</gene>
<evidence type="ECO:0000313" key="2">
    <source>
        <dbReference type="Proteomes" id="UP001229421"/>
    </source>
</evidence>
<comment type="caution">
    <text evidence="1">The sequence shown here is derived from an EMBL/GenBank/DDBJ whole genome shotgun (WGS) entry which is preliminary data.</text>
</comment>
<evidence type="ECO:0000313" key="1">
    <source>
        <dbReference type="EMBL" id="KAK1431951.1"/>
    </source>
</evidence>
<accession>A0AAD8L344</accession>
<proteinExistence type="predicted"/>
<dbReference type="EMBL" id="JAUHHV010000002">
    <property type="protein sequence ID" value="KAK1431951.1"/>
    <property type="molecule type" value="Genomic_DNA"/>
</dbReference>
<name>A0AAD8L344_TARER</name>